<dbReference type="OrthoDB" id="2127950at2759"/>
<dbReference type="Gene3D" id="1.10.8.10">
    <property type="entry name" value="DNA helicase RuvA subunit, C-terminal domain"/>
    <property type="match status" value="1"/>
</dbReference>
<dbReference type="EMBL" id="RBNI01011972">
    <property type="protein sequence ID" value="RUP42994.1"/>
    <property type="molecule type" value="Genomic_DNA"/>
</dbReference>
<dbReference type="PROSITE" id="PS51221">
    <property type="entry name" value="TTL"/>
    <property type="match status" value="1"/>
</dbReference>
<dbReference type="InterPro" id="IPR027749">
    <property type="entry name" value="TTLL12"/>
</dbReference>
<dbReference type="Gene3D" id="3.30.470.20">
    <property type="entry name" value="ATP-grasp fold, B domain"/>
    <property type="match status" value="1"/>
</dbReference>
<keyword evidence="1" id="KW-0175">Coiled coil</keyword>
<evidence type="ECO:0000256" key="1">
    <source>
        <dbReference type="SAM" id="Coils"/>
    </source>
</evidence>
<gene>
    <name evidence="3" type="ORF">BC936DRAFT_137797</name>
</gene>
<name>A0A433CWN8_9FUNG</name>
<organism evidence="3 4">
    <name type="scientific">Jimgerdemannia flammicorona</name>
    <dbReference type="NCBI Taxonomy" id="994334"/>
    <lineage>
        <taxon>Eukaryota</taxon>
        <taxon>Fungi</taxon>
        <taxon>Fungi incertae sedis</taxon>
        <taxon>Mucoromycota</taxon>
        <taxon>Mucoromycotina</taxon>
        <taxon>Endogonomycetes</taxon>
        <taxon>Endogonales</taxon>
        <taxon>Endogonaceae</taxon>
        <taxon>Jimgerdemannia</taxon>
    </lineage>
</organism>
<feature type="domain" description="Tubulin--tyrosine ligase-like protein 12 SET-like" evidence="2">
    <location>
        <begin position="53"/>
        <end position="102"/>
    </location>
</feature>
<comment type="caution">
    <text evidence="3">The sequence shown here is derived from an EMBL/GenBank/DDBJ whole genome shotgun (WGS) entry which is preliminary data.</text>
</comment>
<accession>A0A433CWN8</accession>
<protein>
    <submittedName>
        <fullName evidence="3">Tubulin-tyrosine ligase family-domain-containing protein</fullName>
    </submittedName>
</protein>
<dbReference type="PANTHER" id="PTHR46088:SF1">
    <property type="entry name" value="TUBULIN--TYROSINE LIGASE-LIKE PROTEIN 12"/>
    <property type="match status" value="1"/>
</dbReference>
<dbReference type="Pfam" id="PF03133">
    <property type="entry name" value="TTL"/>
    <property type="match status" value="1"/>
</dbReference>
<feature type="coiled-coil region" evidence="1">
    <location>
        <begin position="162"/>
        <end position="189"/>
    </location>
</feature>
<evidence type="ECO:0000313" key="3">
    <source>
        <dbReference type="EMBL" id="RUP42994.1"/>
    </source>
</evidence>
<dbReference type="PANTHER" id="PTHR46088">
    <property type="entry name" value="TUBULIN--TYROSINE LIGASE-LIKE PROTEIN 12"/>
    <property type="match status" value="1"/>
</dbReference>
<dbReference type="GO" id="GO:0016874">
    <property type="term" value="F:ligase activity"/>
    <property type="evidence" value="ECO:0007669"/>
    <property type="project" value="UniProtKB-KW"/>
</dbReference>
<keyword evidence="3" id="KW-0436">Ligase</keyword>
<dbReference type="AlphaFoldDB" id="A0A433CWN8"/>
<feature type="domain" description="Tubulin--tyrosine ligase-like protein 12 SET-like" evidence="2">
    <location>
        <begin position="180"/>
        <end position="279"/>
    </location>
</feature>
<dbReference type="InterPro" id="IPR057954">
    <property type="entry name" value="SET_TTL12"/>
</dbReference>
<proteinExistence type="predicted"/>
<reference evidence="3 4" key="1">
    <citation type="journal article" date="2018" name="New Phytol.">
        <title>Phylogenomics of Endogonaceae and evolution of mycorrhizas within Mucoromycota.</title>
        <authorList>
            <person name="Chang Y."/>
            <person name="Desiro A."/>
            <person name="Na H."/>
            <person name="Sandor L."/>
            <person name="Lipzen A."/>
            <person name="Clum A."/>
            <person name="Barry K."/>
            <person name="Grigoriev I.V."/>
            <person name="Martin F.M."/>
            <person name="Stajich J.E."/>
            <person name="Smith M.E."/>
            <person name="Bonito G."/>
            <person name="Spatafora J.W."/>
        </authorList>
    </citation>
    <scope>NUCLEOTIDE SEQUENCE [LARGE SCALE GENOMIC DNA]</scope>
    <source>
        <strain evidence="3 4">GMNB39</strain>
    </source>
</reference>
<evidence type="ECO:0000259" key="2">
    <source>
        <dbReference type="Pfam" id="PF25556"/>
    </source>
</evidence>
<dbReference type="Proteomes" id="UP000268093">
    <property type="component" value="Unassembled WGS sequence"/>
</dbReference>
<keyword evidence="4" id="KW-1185">Reference proteome</keyword>
<dbReference type="Pfam" id="PF25556">
    <property type="entry name" value="SET_TTL"/>
    <property type="match status" value="2"/>
</dbReference>
<dbReference type="InterPro" id="IPR004344">
    <property type="entry name" value="TTL/TTLL_fam"/>
</dbReference>
<evidence type="ECO:0000313" key="4">
    <source>
        <dbReference type="Proteomes" id="UP000268093"/>
    </source>
</evidence>
<dbReference type="GO" id="GO:0005737">
    <property type="term" value="C:cytoplasm"/>
    <property type="evidence" value="ECO:0007669"/>
    <property type="project" value="TreeGrafter"/>
</dbReference>
<sequence length="704" mass="80581">MSPTFDIFVEVHKYQLVSIPETLWEPLFMKLSNDLLDAGNVFELHYGEPLSGDIFLIDHAWTTKPELARTELASVPGLLDRLENLMDITEAEVEEEEGEEAVEEDDPNVDMVAQQAKVGRKEARQALMTENHDIINAIMRLTMSEEQKGDAERLHDQVMGQLEASGQAEAKAEKEAKEKEEAKKKARINRAFDTMWKFNQTYQFSVLGQEGEAQMESVGSAIVHSSSPNVSCVPFIFSRGGAETLPYSVVFPVREIAHGDLVTRDFVPVALTQQLERKAYLSAFEGRIANEAEEASEADVATFAEEYKVCHRDMFHDHISIFERSCPALYYHRIRYYNIRHSSITNERFVVCIKTFISTPSHSPSTISQKSQLSPIALLKSPVTQRATLKVYTTADFVRNNLSLPHIAFTENQKETDLLWLSQDFYEFDGLCSGQRINQFVNESCLTYKHNFSDLVRQTYGQVPWHPTTYNVVSNLPALIGNFYQNEEKQNLWIVKPCINISITHTLAQLIRQRDYPNPRIAQRYIVNPCLYQGRKFDLQYIVLLRCIEPTVVVCVYNMFWIRLTNKKFGLDDFEDHETHFTVMTQLHYKAFITNMENEYPNLHWGTVQTQIHKIFKEIFVAAAAQPQPLGLAKLAAASPPKHDSFAIYGIDVMLTEDFKPIVLGVNSSPDCTRACQVNKIFYELVVWFHPTQCYSTCVYGLWP</sequence>